<keyword evidence="4" id="KW-1185">Reference proteome</keyword>
<evidence type="ECO:0008006" key="5">
    <source>
        <dbReference type="Google" id="ProtNLM"/>
    </source>
</evidence>
<sequence length="433" mass="49536">MKDYSFFSKTFFIILFYTSFIGLFSVGGTYAIETYYPKQSYFPDGTMLSSIPISGLSEAEAKDAVRSEIENWKSSASISIVYFDEAVELDSSQIEFFIQESLEGVENGYGDLYSNVSSVTEKAIESFSYDVNNINLNSLTEEVQTYVNLLSTSPLFIDVNDYVSPNHPIEVVASSVTTNFESTFLLPRWVEQLDGVVIDARSRFSLLQTMADIGAVRTETESLNVLATALYNLFLETNFQFIERHGGRALPNYADAGYYSVVKPDQADLIVENPNYYSYTLKLALVNNELTASLEGVSLPYQFTAVTKNEKVIAPRKVVHFSSIRRKGDKQIVKNGENGYYVELYRQIRNKKSNKLIKEYLLFEDFYSPVHQVEEWSVKERLEQLRNANDLNDNDIEEQLDKDELLRKQKEDQDDIGSDEQYFEEEDELIKGY</sequence>
<dbReference type="RefSeq" id="WP_071311148.1">
    <property type="nucleotide sequence ID" value="NZ_MLQR01000050.1"/>
</dbReference>
<comment type="caution">
    <text evidence="3">The sequence shown here is derived from an EMBL/GenBank/DDBJ whole genome shotgun (WGS) entry which is preliminary data.</text>
</comment>
<dbReference type="Proteomes" id="UP000179524">
    <property type="component" value="Unassembled WGS sequence"/>
</dbReference>
<organism evidence="3 4">
    <name type="scientific">Anaerobacillus alkalilacustris</name>
    <dbReference type="NCBI Taxonomy" id="393763"/>
    <lineage>
        <taxon>Bacteria</taxon>
        <taxon>Bacillati</taxon>
        <taxon>Bacillota</taxon>
        <taxon>Bacilli</taxon>
        <taxon>Bacillales</taxon>
        <taxon>Bacillaceae</taxon>
        <taxon>Anaerobacillus</taxon>
    </lineage>
</organism>
<keyword evidence="2" id="KW-0472">Membrane</keyword>
<gene>
    <name evidence="3" type="ORF">BKP37_18770</name>
</gene>
<feature type="transmembrane region" description="Helical" evidence="2">
    <location>
        <begin position="12"/>
        <end position="32"/>
    </location>
</feature>
<evidence type="ECO:0000313" key="3">
    <source>
        <dbReference type="EMBL" id="OIJ10575.1"/>
    </source>
</evidence>
<evidence type="ECO:0000256" key="1">
    <source>
        <dbReference type="SAM" id="MobiDB-lite"/>
    </source>
</evidence>
<keyword evidence="2" id="KW-0812">Transmembrane</keyword>
<accession>A0A1S2LGG1</accession>
<protein>
    <recommendedName>
        <fullName evidence="5">G5 domain-containing protein</fullName>
    </recommendedName>
</protein>
<evidence type="ECO:0000256" key="2">
    <source>
        <dbReference type="SAM" id="Phobius"/>
    </source>
</evidence>
<evidence type="ECO:0000313" key="4">
    <source>
        <dbReference type="Proteomes" id="UP000179524"/>
    </source>
</evidence>
<dbReference type="EMBL" id="MLQR01000050">
    <property type="protein sequence ID" value="OIJ10575.1"/>
    <property type="molecule type" value="Genomic_DNA"/>
</dbReference>
<feature type="compositionally biased region" description="Acidic residues" evidence="1">
    <location>
        <begin position="412"/>
        <end position="433"/>
    </location>
</feature>
<feature type="region of interest" description="Disordered" evidence="1">
    <location>
        <begin position="407"/>
        <end position="433"/>
    </location>
</feature>
<name>A0A1S2LGG1_9BACI</name>
<dbReference type="OrthoDB" id="2691125at2"/>
<dbReference type="AlphaFoldDB" id="A0A1S2LGG1"/>
<proteinExistence type="predicted"/>
<keyword evidence="2" id="KW-1133">Transmembrane helix</keyword>
<reference evidence="3 4" key="1">
    <citation type="submission" date="2016-10" db="EMBL/GenBank/DDBJ databases">
        <title>Draft genome sequences of four alkaliphilic bacteria belonging to the Anaerobacillus genus.</title>
        <authorList>
            <person name="Bassil N.M."/>
            <person name="Lloyd J.R."/>
        </authorList>
    </citation>
    <scope>NUCLEOTIDE SEQUENCE [LARGE SCALE GENOMIC DNA]</scope>
    <source>
        <strain evidence="3 4">DSM 18345</strain>
    </source>
</reference>